<dbReference type="Proteomes" id="UP000015104">
    <property type="component" value="Unassembled WGS sequence"/>
</dbReference>
<reference evidence="2" key="2">
    <citation type="submission" date="2015-06" db="UniProtKB">
        <authorList>
            <consortium name="EnsemblMetazoa"/>
        </authorList>
    </citation>
    <scope>IDENTIFICATION</scope>
</reference>
<keyword evidence="1" id="KW-1133">Transmembrane helix</keyword>
<accession>T1K9N8</accession>
<sequence length="68" mass="7989">MTQASSFCIHLFFYSCLPLPGYIFSVTTIIFKDNLWYTIDDLMVQSYLDSDNSRTISNQIWLKLENII</sequence>
<dbReference type="AlphaFoldDB" id="T1K9N8"/>
<evidence type="ECO:0000256" key="1">
    <source>
        <dbReference type="SAM" id="Phobius"/>
    </source>
</evidence>
<name>T1K9N8_TETUR</name>
<evidence type="ECO:0000313" key="2">
    <source>
        <dbReference type="EnsemblMetazoa" id="tetur07g05620.1"/>
    </source>
</evidence>
<dbReference type="EMBL" id="CAEY01001892">
    <property type="status" value="NOT_ANNOTATED_CDS"/>
    <property type="molecule type" value="Genomic_DNA"/>
</dbReference>
<keyword evidence="3" id="KW-1185">Reference proteome</keyword>
<feature type="transmembrane region" description="Helical" evidence="1">
    <location>
        <begin position="12"/>
        <end position="31"/>
    </location>
</feature>
<dbReference type="EnsemblMetazoa" id="tetur07g05620.1">
    <property type="protein sequence ID" value="tetur07g05620.1"/>
    <property type="gene ID" value="tetur07g05620"/>
</dbReference>
<proteinExistence type="predicted"/>
<keyword evidence="1" id="KW-0812">Transmembrane</keyword>
<dbReference type="HOGENOM" id="CLU_2797218_0_0_1"/>
<organism evidence="2 3">
    <name type="scientific">Tetranychus urticae</name>
    <name type="common">Two-spotted spider mite</name>
    <dbReference type="NCBI Taxonomy" id="32264"/>
    <lineage>
        <taxon>Eukaryota</taxon>
        <taxon>Metazoa</taxon>
        <taxon>Ecdysozoa</taxon>
        <taxon>Arthropoda</taxon>
        <taxon>Chelicerata</taxon>
        <taxon>Arachnida</taxon>
        <taxon>Acari</taxon>
        <taxon>Acariformes</taxon>
        <taxon>Trombidiformes</taxon>
        <taxon>Prostigmata</taxon>
        <taxon>Eleutherengona</taxon>
        <taxon>Raphignathae</taxon>
        <taxon>Tetranychoidea</taxon>
        <taxon>Tetranychidae</taxon>
        <taxon>Tetranychus</taxon>
    </lineage>
</organism>
<protein>
    <submittedName>
        <fullName evidence="2">Uncharacterized protein</fullName>
    </submittedName>
</protein>
<reference evidence="3" key="1">
    <citation type="submission" date="2011-08" db="EMBL/GenBank/DDBJ databases">
        <authorList>
            <person name="Rombauts S."/>
        </authorList>
    </citation>
    <scope>NUCLEOTIDE SEQUENCE</scope>
    <source>
        <strain evidence="3">London</strain>
    </source>
</reference>
<evidence type="ECO:0000313" key="3">
    <source>
        <dbReference type="Proteomes" id="UP000015104"/>
    </source>
</evidence>
<keyword evidence="1" id="KW-0472">Membrane</keyword>